<sequence length="226" mass="24657">MITNVASAIVLLFSQQAGSSLEAAYSQDEWALEYPALIGGFVDEYKTCLRSGSYLIDASTGFEGQYRKDIPRCAELGVRMERDSNALLAKRDRTSQFGAAQVAAVFESMRQIHIERGASLDRASRSAIVAARAHTGADTAPDTICGQVVAEARAERRALLARQDERLRDLHDKDELTDEERGEMQGMFRALEAAGTKVRMELARCPSAHYAVADAADAAEPENEGL</sequence>
<reference evidence="1 2" key="1">
    <citation type="submission" date="2021-08" db="EMBL/GenBank/DDBJ databases">
        <title>Comparative Genomics Analysis of the Genus Qipengyuania Reveals Extensive Genetic Diversity and Metabolic Versatility, Including the Description of Fifteen Novel Species.</title>
        <authorList>
            <person name="Liu Y."/>
        </authorList>
    </citation>
    <scope>NUCLEOTIDE SEQUENCE [LARGE SCALE GENOMIC DNA]</scope>
    <source>
        <strain evidence="1 2">1NDH13</strain>
    </source>
</reference>
<accession>A0ABX8ZTA5</accession>
<dbReference type="EMBL" id="CP081295">
    <property type="protein sequence ID" value="QZD90853.1"/>
    <property type="molecule type" value="Genomic_DNA"/>
</dbReference>
<gene>
    <name evidence="1" type="ORF">K3148_05570</name>
</gene>
<dbReference type="Proteomes" id="UP000824281">
    <property type="component" value="Chromosome"/>
</dbReference>
<organism evidence="1 2">
    <name type="scientific">Qipengyuania aurantiaca</name>
    <dbReference type="NCBI Taxonomy" id="2867233"/>
    <lineage>
        <taxon>Bacteria</taxon>
        <taxon>Pseudomonadati</taxon>
        <taxon>Pseudomonadota</taxon>
        <taxon>Alphaproteobacteria</taxon>
        <taxon>Sphingomonadales</taxon>
        <taxon>Erythrobacteraceae</taxon>
        <taxon>Qipengyuania</taxon>
    </lineage>
</organism>
<protein>
    <submittedName>
        <fullName evidence="1">Uncharacterized protein</fullName>
    </submittedName>
</protein>
<dbReference type="RefSeq" id="WP_221426314.1">
    <property type="nucleotide sequence ID" value="NZ_CP081295.1"/>
</dbReference>
<evidence type="ECO:0000313" key="1">
    <source>
        <dbReference type="EMBL" id="QZD90853.1"/>
    </source>
</evidence>
<evidence type="ECO:0000313" key="2">
    <source>
        <dbReference type="Proteomes" id="UP000824281"/>
    </source>
</evidence>
<name>A0ABX8ZTA5_9SPHN</name>
<proteinExistence type="predicted"/>
<keyword evidence="2" id="KW-1185">Reference proteome</keyword>